<evidence type="ECO:0000259" key="2">
    <source>
        <dbReference type="Pfam" id="PF20157"/>
    </source>
</evidence>
<accession>A0A5R8Y1S5</accession>
<dbReference type="Proteomes" id="UP000308901">
    <property type="component" value="Unassembled WGS sequence"/>
</dbReference>
<dbReference type="Pfam" id="PF20157">
    <property type="entry name" value="Maf_flag10_N"/>
    <property type="match status" value="1"/>
</dbReference>
<evidence type="ECO:0000313" key="3">
    <source>
        <dbReference type="EMBL" id="TLP38512.1"/>
    </source>
</evidence>
<dbReference type="OrthoDB" id="5291305at2"/>
<sequence>MDLEKNYQNNMTFLKEGWPEVYNSIIKADIKDYELNITQLGEYNIAIKGKNIYPGKVDLAIQAQVNAFLDNPPMFFKKPTWNKDSDKDYYHDKLIKGIELKSEYLKENKGFENYHQNLEGYFPFLLMMGIGSGAHIQKLIQQSNGIKEIIIVDESYEMLKVSFHLLDWRPIFMYFKQKNHGLHFCIGSNSQEISRIVLNTIYKNFSYQFYLIPFYTHYKSKFFDEFKEKFIEKIDIAFTGQGFYDDEIISLEHTIKNLNDDLPVYRYSNKLPKNSTAFIVASGPSIDKDIEYIKKHKDNVVLISCGTALRVLYKNGISPDFHMEIERPTFMASIIENYGTKEYLKNIDMIGLNVIDPKVYSMFKSAKIYFRDNDAGSSIVPEDIPKLNHCNPTIVNGALSFLSDIGFQNIFMFGTDMGFKDPESHHSKDTIYYNTKEHKVNTLDLLKEKFPGNFDKEEKFMTTNIFNWCKQRAENCILDYKVKRKIKINYFNCSDGLYIDGTTPFKAESIKLDNKINKVDILKGIENNFDFDFEKLHKEIDSIYKSEKEMLISNIKEIKEIVTQKEIETFKELFDLISTTYEIANNPNYENKSYLTRSLLKGTMYHFYTALYTHALATSDKNKAMNFVNSSLLKLLEFFEEVENRVKDINLK</sequence>
<keyword evidence="3" id="KW-0808">Transferase</keyword>
<evidence type="ECO:0000313" key="4">
    <source>
        <dbReference type="Proteomes" id="UP000308901"/>
    </source>
</evidence>
<dbReference type="PANTHER" id="PTHR41786:SF1">
    <property type="entry name" value="6-HYDROXYMETHYLPTERIN DIPHOSPHOKINASE MPTE-LIKE DOMAIN-CONTAINING PROTEIN"/>
    <property type="match status" value="1"/>
</dbReference>
<dbReference type="Pfam" id="PF01973">
    <property type="entry name" value="MptE-like"/>
    <property type="match status" value="1"/>
</dbReference>
<evidence type="ECO:0000259" key="1">
    <source>
        <dbReference type="Pfam" id="PF01973"/>
    </source>
</evidence>
<dbReference type="PANTHER" id="PTHR41786">
    <property type="entry name" value="MOTILITY ACCESSORY FACTOR MAF"/>
    <property type="match status" value="1"/>
</dbReference>
<reference evidence="3 4" key="1">
    <citation type="submission" date="2019-05" db="EMBL/GenBank/DDBJ databases">
        <title>Arcobacter sp. nov., isolated from sea sediment.</title>
        <authorList>
            <person name="Kim W."/>
        </authorList>
    </citation>
    <scope>NUCLEOTIDE SEQUENCE [LARGE SCALE GENOMIC DNA]</scope>
    <source>
        <strain evidence="3 4">CAU 1517</strain>
    </source>
</reference>
<organism evidence="3 4">
    <name type="scientific">Arcobacter arenosus</name>
    <dbReference type="NCBI Taxonomy" id="2576037"/>
    <lineage>
        <taxon>Bacteria</taxon>
        <taxon>Pseudomonadati</taxon>
        <taxon>Campylobacterota</taxon>
        <taxon>Epsilonproteobacteria</taxon>
        <taxon>Campylobacterales</taxon>
        <taxon>Arcobacteraceae</taxon>
        <taxon>Arcobacter</taxon>
    </lineage>
</organism>
<dbReference type="GO" id="GO:0016740">
    <property type="term" value="F:transferase activity"/>
    <property type="evidence" value="ECO:0007669"/>
    <property type="project" value="UniProtKB-KW"/>
</dbReference>
<name>A0A5R8Y1S5_9BACT</name>
<comment type="caution">
    <text evidence="3">The sequence shown here is derived from an EMBL/GenBank/DDBJ whole genome shotgun (WGS) entry which is preliminary data.</text>
</comment>
<protein>
    <submittedName>
        <fullName evidence="3">Motility associated factor glycosyltransferase family protein</fullName>
    </submittedName>
</protein>
<feature type="domain" description="Glycosyltransferase Maf N-terminal" evidence="2">
    <location>
        <begin position="7"/>
        <end position="238"/>
    </location>
</feature>
<dbReference type="EMBL" id="VANU01000003">
    <property type="protein sequence ID" value="TLP38512.1"/>
    <property type="molecule type" value="Genomic_DNA"/>
</dbReference>
<dbReference type="AlphaFoldDB" id="A0A5R8Y1S5"/>
<proteinExistence type="predicted"/>
<dbReference type="InterPro" id="IPR002826">
    <property type="entry name" value="MptE-like"/>
</dbReference>
<dbReference type="InterPro" id="IPR045376">
    <property type="entry name" value="Maf_N"/>
</dbReference>
<feature type="domain" description="6-hydroxymethylpterin diphosphokinase MptE-like" evidence="1">
    <location>
        <begin position="254"/>
        <end position="421"/>
    </location>
</feature>
<dbReference type="RefSeq" id="WP_138152507.1">
    <property type="nucleotide sequence ID" value="NZ_VANU01000003.1"/>
</dbReference>
<keyword evidence="4" id="KW-1185">Reference proteome</keyword>
<gene>
    <name evidence="3" type="ORF">FDK22_08605</name>
</gene>